<keyword evidence="1" id="KW-0624">Polysaccharide degradation</keyword>
<gene>
    <name evidence="3" type="ordered locus">Cycma_4167</name>
</gene>
<dbReference type="PANTHER" id="PTHR43772">
    <property type="entry name" value="ENDO-1,4-BETA-XYLANASE"/>
    <property type="match status" value="1"/>
</dbReference>
<protein>
    <recommendedName>
        <fullName evidence="5">Glycosyl hydrolase family 32 domain protein</fullName>
    </recommendedName>
</protein>
<proteinExistence type="predicted"/>
<dbReference type="STRING" id="880070.Cycma_4167"/>
<dbReference type="eggNOG" id="COG1621">
    <property type="taxonomic scope" value="Bacteria"/>
</dbReference>
<dbReference type="Proteomes" id="UP000001635">
    <property type="component" value="Chromosome"/>
</dbReference>
<dbReference type="SUPFAM" id="SSF75005">
    <property type="entry name" value="Arabinanase/levansucrase/invertase"/>
    <property type="match status" value="2"/>
</dbReference>
<evidence type="ECO:0000313" key="3">
    <source>
        <dbReference type="EMBL" id="AEL27871.1"/>
    </source>
</evidence>
<evidence type="ECO:0000256" key="1">
    <source>
        <dbReference type="ARBA" id="ARBA00022651"/>
    </source>
</evidence>
<keyword evidence="1" id="KW-0858">Xylan degradation</keyword>
<dbReference type="Gene3D" id="2.115.10.20">
    <property type="entry name" value="Glycosyl hydrolase domain, family 43"/>
    <property type="match status" value="1"/>
</dbReference>
<dbReference type="EMBL" id="CP002955">
    <property type="protein sequence ID" value="AEL27871.1"/>
    <property type="molecule type" value="Genomic_DNA"/>
</dbReference>
<dbReference type="AlphaFoldDB" id="G0J891"/>
<dbReference type="HOGENOM" id="CLU_055584_0_0_10"/>
<dbReference type="KEGG" id="cmr:Cycma_4167"/>
<name>G0J891_CYCMS</name>
<dbReference type="GO" id="GO:0045493">
    <property type="term" value="P:xylan catabolic process"/>
    <property type="evidence" value="ECO:0007669"/>
    <property type="project" value="UniProtKB-KW"/>
</dbReference>
<dbReference type="InterPro" id="IPR052176">
    <property type="entry name" value="Glycosyl_Hydrlase_43_Enz"/>
</dbReference>
<dbReference type="PANTHER" id="PTHR43772:SF2">
    <property type="entry name" value="PUTATIVE (AFU_ORTHOLOGUE AFUA_2G04480)-RELATED"/>
    <property type="match status" value="1"/>
</dbReference>
<dbReference type="CDD" id="cd08994">
    <property type="entry name" value="GH43_62_32_68_117_130-like"/>
    <property type="match status" value="1"/>
</dbReference>
<keyword evidence="2" id="KW-0119">Carbohydrate metabolism</keyword>
<evidence type="ECO:0000256" key="2">
    <source>
        <dbReference type="ARBA" id="ARBA00023277"/>
    </source>
</evidence>
<evidence type="ECO:0008006" key="5">
    <source>
        <dbReference type="Google" id="ProtNLM"/>
    </source>
</evidence>
<evidence type="ECO:0000313" key="4">
    <source>
        <dbReference type="Proteomes" id="UP000001635"/>
    </source>
</evidence>
<dbReference type="RefSeq" id="WP_014022155.1">
    <property type="nucleotide sequence ID" value="NC_015914.1"/>
</dbReference>
<accession>G0J891</accession>
<keyword evidence="4" id="KW-1185">Reference proteome</keyword>
<dbReference type="InterPro" id="IPR023296">
    <property type="entry name" value="Glyco_hydro_beta-prop_sf"/>
</dbReference>
<sequence length="348" mass="40320">MRISLLFLFFIGNFLQGYTQEEDFLLLKGKFEPITEDNLYKDHQFYNWGGSIIKGEDGLYHLFYSRWQMDFSAWLTFSEIAHATSSSSNGPWEYRETVLKGRGKGYWDAITAHNPKIKYFDGKYYLYYIATNLGEMEYSDNDLIATHGKSLDQSLIRKTLRENQRTGVAVSSSLDGPWERLDQPIIQPSGPITTLTVNPAIAMGKDNRFYLIVKGDKPDEERFIRNQAIAISDSPVGPFQMQPNPVIDYQDTEDMSLYYDSENQKFYGVFHAHEYIGLVYSNDGINWKKPFNFKVFNKEILLANGDLIRPDRMERPFVYFENNQPKTLCLAVKKGEQSYTVFIPIAFD</sequence>
<reference evidence="4" key="1">
    <citation type="submission" date="2011-07" db="EMBL/GenBank/DDBJ databases">
        <title>The complete genome of Cyclobacterium marinum DSM 745.</title>
        <authorList>
            <person name="Lucas S."/>
            <person name="Han J."/>
            <person name="Lapidus A."/>
            <person name="Bruce D."/>
            <person name="Goodwin L."/>
            <person name="Pitluck S."/>
            <person name="Peters L."/>
            <person name="Kyrpides N."/>
            <person name="Mavromatis K."/>
            <person name="Ivanova N."/>
            <person name="Ovchinnikova G."/>
            <person name="Chertkov O."/>
            <person name="Detter J.C."/>
            <person name="Tapia R."/>
            <person name="Han C."/>
            <person name="Land M."/>
            <person name="Hauser L."/>
            <person name="Markowitz V."/>
            <person name="Cheng J.-F."/>
            <person name="Hugenholtz P."/>
            <person name="Woyke T."/>
            <person name="Wu D."/>
            <person name="Tindall B."/>
            <person name="Schuetze A."/>
            <person name="Brambilla E."/>
            <person name="Klenk H.-P."/>
            <person name="Eisen J.A."/>
        </authorList>
    </citation>
    <scope>NUCLEOTIDE SEQUENCE [LARGE SCALE GENOMIC DNA]</scope>
    <source>
        <strain evidence="4">ATCC 25205 / DSM 745 / LMG 13164 / NCIMB 1802</strain>
    </source>
</reference>
<organism evidence="3 4">
    <name type="scientific">Cyclobacterium marinum (strain ATCC 25205 / DSM 745 / LMG 13164 / NCIMB 1802)</name>
    <name type="common">Flectobacillus marinus</name>
    <dbReference type="NCBI Taxonomy" id="880070"/>
    <lineage>
        <taxon>Bacteria</taxon>
        <taxon>Pseudomonadati</taxon>
        <taxon>Bacteroidota</taxon>
        <taxon>Cytophagia</taxon>
        <taxon>Cytophagales</taxon>
        <taxon>Cyclobacteriaceae</taxon>
        <taxon>Cyclobacterium</taxon>
    </lineage>
</organism>